<reference evidence="1" key="1">
    <citation type="submission" date="2024-09" db="EMBL/GenBank/DDBJ databases">
        <authorList>
            <person name="Liu J."/>
        </authorList>
    </citation>
    <scope>NUCLEOTIDE SEQUENCE</scope>
    <source>
        <strain evidence="1">NBU2967</strain>
    </source>
</reference>
<sequence length="176" mass="20101">MELIIRKERLDDLKTVFNLIEKAFENEQISDHKEQFLVERLRRSNAFIPELSMVAETNNKIVGHILLTKLKIKNGQNEFDSLTLAPVSVLPEYQGKGIGGILIKQGHKKAKELGFSSVILLGHEKYYPKFGYKRADQFGIELPFEVPKENCMAIELVENGLNGVSGMVEYPKEFYE</sequence>
<protein>
    <submittedName>
        <fullName evidence="1">GNAT family N-acetyltransferase</fullName>
        <ecNumber evidence="1">2.3.-.-</ecNumber>
    </submittedName>
</protein>
<dbReference type="EMBL" id="JBHFPV010000014">
    <property type="protein sequence ID" value="MFH6605188.1"/>
    <property type="molecule type" value="Genomic_DNA"/>
</dbReference>
<name>A0ACC7LN18_9FLAO</name>
<keyword evidence="1" id="KW-0012">Acyltransferase</keyword>
<dbReference type="EC" id="2.3.-.-" evidence="1"/>
<evidence type="ECO:0000313" key="2">
    <source>
        <dbReference type="Proteomes" id="UP001595191"/>
    </source>
</evidence>
<keyword evidence="2" id="KW-1185">Reference proteome</keyword>
<gene>
    <name evidence="1" type="ORF">ACEZ3G_17035</name>
</gene>
<keyword evidence="1" id="KW-0808">Transferase</keyword>
<evidence type="ECO:0000313" key="1">
    <source>
        <dbReference type="EMBL" id="MFH6605188.1"/>
    </source>
</evidence>
<dbReference type="Proteomes" id="UP001595191">
    <property type="component" value="Unassembled WGS sequence"/>
</dbReference>
<accession>A0ACC7LN18</accession>
<comment type="caution">
    <text evidence="1">The sequence shown here is derived from an EMBL/GenBank/DDBJ whole genome shotgun (WGS) entry which is preliminary data.</text>
</comment>
<organism evidence="1 2">
    <name type="scientific">Meishania litoralis</name>
    <dbReference type="NCBI Taxonomy" id="3434685"/>
    <lineage>
        <taxon>Bacteria</taxon>
        <taxon>Pseudomonadati</taxon>
        <taxon>Bacteroidota</taxon>
        <taxon>Flavobacteriia</taxon>
        <taxon>Flavobacteriales</taxon>
        <taxon>Flavobacteriaceae</taxon>
        <taxon>Meishania</taxon>
    </lineage>
</organism>
<proteinExistence type="predicted"/>